<protein>
    <submittedName>
        <fullName evidence="2">DUF4381 domain-containing protein</fullName>
    </submittedName>
</protein>
<keyword evidence="1" id="KW-1133">Transmembrane helix</keyword>
<gene>
    <name evidence="2" type="ORF">NNL22_16665</name>
</gene>
<keyword evidence="1" id="KW-0812">Transmembrane</keyword>
<keyword evidence="1" id="KW-0472">Membrane</keyword>
<evidence type="ECO:0000313" key="3">
    <source>
        <dbReference type="Proteomes" id="UP001164472"/>
    </source>
</evidence>
<dbReference type="Pfam" id="PF14316">
    <property type="entry name" value="DUF4381"/>
    <property type="match status" value="1"/>
</dbReference>
<proteinExistence type="predicted"/>
<dbReference type="InterPro" id="IPR025489">
    <property type="entry name" value="DUF4381"/>
</dbReference>
<dbReference type="AlphaFoldDB" id="A0A9E8KJ48"/>
<accession>A0A9E8KJ48</accession>
<evidence type="ECO:0000256" key="1">
    <source>
        <dbReference type="SAM" id="Phobius"/>
    </source>
</evidence>
<evidence type="ECO:0000313" key="2">
    <source>
        <dbReference type="EMBL" id="UZW74631.1"/>
    </source>
</evidence>
<reference evidence="2" key="1">
    <citation type="submission" date="2022-07" db="EMBL/GenBank/DDBJ databases">
        <title>Alkalimarinus sp. nov., isolated from gut of a Alitta virens.</title>
        <authorList>
            <person name="Yang A.I."/>
            <person name="Shin N.-R."/>
        </authorList>
    </citation>
    <scope>NUCLEOTIDE SEQUENCE</scope>
    <source>
        <strain evidence="2">FA028</strain>
    </source>
</reference>
<dbReference type="KEGG" id="asem:NNL22_16665"/>
<sequence>MEGVDKEFARTFGNYNLNGIEEVHLPDSVSWMPQTIGWKVLGVLLLLLFVAYLYRQATKWWRNRYRREALKQLAALESTEDGYTIVSRLPFLLKATALQLFTREDIASLAGDAWLEFLTDHYPGPSFTDKLGRQLITISYQHSQQWALSEQDVAELVARTRDWIKRHHIESSSQTPLNEVSSD</sequence>
<feature type="transmembrane region" description="Helical" evidence="1">
    <location>
        <begin position="36"/>
        <end position="54"/>
    </location>
</feature>
<dbReference type="EMBL" id="CP101527">
    <property type="protein sequence ID" value="UZW74631.1"/>
    <property type="molecule type" value="Genomic_DNA"/>
</dbReference>
<name>A0A9E8KJ48_9ALTE</name>
<keyword evidence="3" id="KW-1185">Reference proteome</keyword>
<dbReference type="Proteomes" id="UP001164472">
    <property type="component" value="Chromosome"/>
</dbReference>
<dbReference type="RefSeq" id="WP_251810058.1">
    <property type="nucleotide sequence ID" value="NZ_CP101527.1"/>
</dbReference>
<organism evidence="2 3">
    <name type="scientific">Alkalimarinus sediminis</name>
    <dbReference type="NCBI Taxonomy" id="1632866"/>
    <lineage>
        <taxon>Bacteria</taxon>
        <taxon>Pseudomonadati</taxon>
        <taxon>Pseudomonadota</taxon>
        <taxon>Gammaproteobacteria</taxon>
        <taxon>Alteromonadales</taxon>
        <taxon>Alteromonadaceae</taxon>
        <taxon>Alkalimarinus</taxon>
    </lineage>
</organism>